<feature type="compositionally biased region" description="Polar residues" evidence="1">
    <location>
        <begin position="1"/>
        <end position="14"/>
    </location>
</feature>
<reference evidence="2 3" key="1">
    <citation type="journal article" date="2018" name="MBio">
        <title>Comparative Genomics Reveals the Core Gene Toolbox for the Fungus-Insect Symbiosis.</title>
        <authorList>
            <person name="Wang Y."/>
            <person name="Stata M."/>
            <person name="Wang W."/>
            <person name="Stajich J.E."/>
            <person name="White M.M."/>
            <person name="Moncalvo J.M."/>
        </authorList>
    </citation>
    <scope>NUCLEOTIDE SEQUENCE [LARGE SCALE GENOMIC DNA]</scope>
    <source>
        <strain evidence="2 3">SC-DP-2</strain>
    </source>
</reference>
<comment type="caution">
    <text evidence="2">The sequence shown here is derived from an EMBL/GenBank/DDBJ whole genome shotgun (WGS) entry which is preliminary data.</text>
</comment>
<name>A0A2T9ZFZ8_9FUNG</name>
<organism evidence="2 3">
    <name type="scientific">Smittium megazygosporum</name>
    <dbReference type="NCBI Taxonomy" id="133381"/>
    <lineage>
        <taxon>Eukaryota</taxon>
        <taxon>Fungi</taxon>
        <taxon>Fungi incertae sedis</taxon>
        <taxon>Zoopagomycota</taxon>
        <taxon>Kickxellomycotina</taxon>
        <taxon>Harpellomycetes</taxon>
        <taxon>Harpellales</taxon>
        <taxon>Legeriomycetaceae</taxon>
        <taxon>Smittium</taxon>
    </lineage>
</organism>
<sequence>MGQKESLLSISVGSKASKDNRKDESKEVVQSREAENPINGKKSKSIIKAAIGFAKSLNSASTVFTEKKGSTKNWIRKPSSKSNLTRVRSGSSLVLSTYNNCSRDLFKNNSSDNLLLRRNDTNSAYQTKYVVPLKQQKNSLGANNVMNASLQTQEKIGQATLINVRKSSKINLDYNKFQGASPKIVHQTLDQETDSRKSDSSDTKLIGYKTKKINDADIISIEEIGNDYSSENISNNTKNEKVDFGKSKNSLFNASTTNPSIYMIAFKDSVIFVDNNDLQSSIVNQVKNDIKNTSNHSLSNGYGNKNSDQNAIKNRHSFYVEKTKFSKDKISNDLSGISKKTLRENKKQKQNELIYSNPSLPVYNEYRSDINPTVQNLTSILADSTIMKKPLIDEFSDNSSKYRGSVAFEPSILQIVFSDDKKGHKKITHSRIINLSPSINLDINKLAVLGDSYSIDLGNEKDLKEKFKKSSKQKGKKLKKRVPGNPETPKNFRKTKSLFSSLLMSWTRSSNQPKEKPFNLPLEKMESFLTKTESGIEDSQLFSSNQDHILYSDGKSNDSFLFNMGTKSNISNKEVSEEQRIKNTHRKARVVERSNSNYIVEKPGFEIISPVLSPLSLYDNSTDEKSTAKVEQTKKKVKDRSIFSVFTSCFC</sequence>
<evidence type="ECO:0000256" key="1">
    <source>
        <dbReference type="SAM" id="MobiDB-lite"/>
    </source>
</evidence>
<dbReference type="AlphaFoldDB" id="A0A2T9ZFZ8"/>
<proteinExistence type="predicted"/>
<dbReference type="EMBL" id="MBFS01000224">
    <property type="protein sequence ID" value="PVV03513.1"/>
    <property type="molecule type" value="Genomic_DNA"/>
</dbReference>
<evidence type="ECO:0000313" key="3">
    <source>
        <dbReference type="Proteomes" id="UP000245609"/>
    </source>
</evidence>
<feature type="compositionally biased region" description="Basic residues" evidence="1">
    <location>
        <begin position="467"/>
        <end position="482"/>
    </location>
</feature>
<dbReference type="Proteomes" id="UP000245609">
    <property type="component" value="Unassembled WGS sequence"/>
</dbReference>
<gene>
    <name evidence="2" type="ORF">BB560_002001</name>
</gene>
<feature type="region of interest" description="Disordered" evidence="1">
    <location>
        <begin position="1"/>
        <end position="41"/>
    </location>
</feature>
<feature type="compositionally biased region" description="Basic and acidic residues" evidence="1">
    <location>
        <begin position="16"/>
        <end position="35"/>
    </location>
</feature>
<evidence type="ECO:0000313" key="2">
    <source>
        <dbReference type="EMBL" id="PVV03513.1"/>
    </source>
</evidence>
<feature type="region of interest" description="Disordered" evidence="1">
    <location>
        <begin position="467"/>
        <end position="491"/>
    </location>
</feature>
<protein>
    <submittedName>
        <fullName evidence="2">Uncharacterized protein</fullName>
    </submittedName>
</protein>
<accession>A0A2T9ZFZ8</accession>
<keyword evidence="3" id="KW-1185">Reference proteome</keyword>